<dbReference type="SUPFAM" id="SSF51206">
    <property type="entry name" value="cAMP-binding domain-like"/>
    <property type="match status" value="1"/>
</dbReference>
<name>A0ABW3K7I0_9BACT</name>
<dbReference type="Proteomes" id="UP001597112">
    <property type="component" value="Unassembled WGS sequence"/>
</dbReference>
<keyword evidence="3" id="KW-1185">Reference proteome</keyword>
<evidence type="ECO:0000259" key="1">
    <source>
        <dbReference type="PROSITE" id="PS50042"/>
    </source>
</evidence>
<protein>
    <submittedName>
        <fullName evidence="2">Crp/Fnr family transcriptional regulator</fullName>
    </submittedName>
</protein>
<evidence type="ECO:0000313" key="3">
    <source>
        <dbReference type="Proteomes" id="UP001597112"/>
    </source>
</evidence>
<dbReference type="EMBL" id="JBHTKA010000008">
    <property type="protein sequence ID" value="MFD1002003.1"/>
    <property type="molecule type" value="Genomic_DNA"/>
</dbReference>
<dbReference type="CDD" id="cd00038">
    <property type="entry name" value="CAP_ED"/>
    <property type="match status" value="1"/>
</dbReference>
<gene>
    <name evidence="2" type="ORF">ACFQ21_21940</name>
</gene>
<proteinExistence type="predicted"/>
<evidence type="ECO:0000313" key="2">
    <source>
        <dbReference type="EMBL" id="MFD1002003.1"/>
    </source>
</evidence>
<reference evidence="3" key="1">
    <citation type="journal article" date="2019" name="Int. J. Syst. Evol. Microbiol.">
        <title>The Global Catalogue of Microorganisms (GCM) 10K type strain sequencing project: providing services to taxonomists for standard genome sequencing and annotation.</title>
        <authorList>
            <consortium name="The Broad Institute Genomics Platform"/>
            <consortium name="The Broad Institute Genome Sequencing Center for Infectious Disease"/>
            <person name="Wu L."/>
            <person name="Ma J."/>
        </authorList>
    </citation>
    <scope>NUCLEOTIDE SEQUENCE [LARGE SCALE GENOMIC DNA]</scope>
    <source>
        <strain evidence="3">CCUG 58938</strain>
    </source>
</reference>
<comment type="caution">
    <text evidence="2">The sequence shown here is derived from an EMBL/GenBank/DDBJ whole genome shotgun (WGS) entry which is preliminary data.</text>
</comment>
<dbReference type="InterPro" id="IPR014710">
    <property type="entry name" value="RmlC-like_jellyroll"/>
</dbReference>
<dbReference type="Gene3D" id="2.60.120.10">
    <property type="entry name" value="Jelly Rolls"/>
    <property type="match status" value="1"/>
</dbReference>
<dbReference type="RefSeq" id="WP_377582691.1">
    <property type="nucleotide sequence ID" value="NZ_JBHTKA010000008.1"/>
</dbReference>
<feature type="domain" description="Cyclic nucleotide-binding" evidence="1">
    <location>
        <begin position="5"/>
        <end position="123"/>
    </location>
</feature>
<dbReference type="Pfam" id="PF00027">
    <property type="entry name" value="cNMP_binding"/>
    <property type="match status" value="1"/>
</dbReference>
<sequence length="190" mass="22577">MFTPLFNHLKKYISLTTDEEEIIKSYLQVSTVANKEYILQQGQVCQANYFIVNGCIRKYFTTEQGTEQIIQFAIDNWWITDYTSMDFQQPSLYTIQAVEESEIIILKKSIEEELFQRVPVLERYFRIILQRAFAASLNRIHYIYSLSGEERYRHFNNAFPDFVQRVPQYMLASYLGFTPEFLSKIRARKG</sequence>
<dbReference type="InterPro" id="IPR018490">
    <property type="entry name" value="cNMP-bd_dom_sf"/>
</dbReference>
<accession>A0ABW3K7I0</accession>
<dbReference type="PROSITE" id="PS50042">
    <property type="entry name" value="CNMP_BINDING_3"/>
    <property type="match status" value="1"/>
</dbReference>
<dbReference type="InterPro" id="IPR000595">
    <property type="entry name" value="cNMP-bd_dom"/>
</dbReference>
<organism evidence="2 3">
    <name type="scientific">Ohtaekwangia kribbensis</name>
    <dbReference type="NCBI Taxonomy" id="688913"/>
    <lineage>
        <taxon>Bacteria</taxon>
        <taxon>Pseudomonadati</taxon>
        <taxon>Bacteroidota</taxon>
        <taxon>Cytophagia</taxon>
        <taxon>Cytophagales</taxon>
        <taxon>Fulvivirgaceae</taxon>
        <taxon>Ohtaekwangia</taxon>
    </lineage>
</organism>